<evidence type="ECO:0000256" key="1">
    <source>
        <dbReference type="SAM" id="MobiDB-lite"/>
    </source>
</evidence>
<evidence type="ECO:0000313" key="3">
    <source>
        <dbReference type="Proteomes" id="UP000186922"/>
    </source>
</evidence>
<dbReference type="Proteomes" id="UP000186922">
    <property type="component" value="Unassembled WGS sequence"/>
</dbReference>
<evidence type="ECO:0000313" key="2">
    <source>
        <dbReference type="EMBL" id="GAU94416.1"/>
    </source>
</evidence>
<feature type="compositionally biased region" description="Basic residues" evidence="1">
    <location>
        <begin position="168"/>
        <end position="182"/>
    </location>
</feature>
<gene>
    <name evidence="2" type="primary">RvY_06194-1</name>
    <name evidence="2" type="synonym">RvY_06194.1</name>
    <name evidence="2" type="ORF">RvY_06194</name>
</gene>
<comment type="caution">
    <text evidence="2">The sequence shown here is derived from an EMBL/GenBank/DDBJ whole genome shotgun (WGS) entry which is preliminary data.</text>
</comment>
<dbReference type="AlphaFoldDB" id="A0A1D1UXP8"/>
<accession>A0A1D1UXP8</accession>
<feature type="region of interest" description="Disordered" evidence="1">
    <location>
        <begin position="163"/>
        <end position="182"/>
    </location>
</feature>
<reference evidence="2 3" key="1">
    <citation type="journal article" date="2016" name="Nat. Commun.">
        <title>Extremotolerant tardigrade genome and improved radiotolerance of human cultured cells by tardigrade-unique protein.</title>
        <authorList>
            <person name="Hashimoto T."/>
            <person name="Horikawa D.D."/>
            <person name="Saito Y."/>
            <person name="Kuwahara H."/>
            <person name="Kozuka-Hata H."/>
            <person name="Shin-I T."/>
            <person name="Minakuchi Y."/>
            <person name="Ohishi K."/>
            <person name="Motoyama A."/>
            <person name="Aizu T."/>
            <person name="Enomoto A."/>
            <person name="Kondo K."/>
            <person name="Tanaka S."/>
            <person name="Hara Y."/>
            <person name="Koshikawa S."/>
            <person name="Sagara H."/>
            <person name="Miura T."/>
            <person name="Yokobori S."/>
            <person name="Miyagawa K."/>
            <person name="Suzuki Y."/>
            <person name="Kubo T."/>
            <person name="Oyama M."/>
            <person name="Kohara Y."/>
            <person name="Fujiyama A."/>
            <person name="Arakawa K."/>
            <person name="Katayama T."/>
            <person name="Toyoda A."/>
            <person name="Kunieda T."/>
        </authorList>
    </citation>
    <scope>NUCLEOTIDE SEQUENCE [LARGE SCALE GENOMIC DNA]</scope>
    <source>
        <strain evidence="2 3">YOKOZUNA-1</strain>
    </source>
</reference>
<sequence length="216" mass="24272">MSHFTDFSKSSSDPTFFMPSGVTEDSLSSGYFSREDILIRGGLFAGESSESCAEPADGDDVHGPRKRPAVVIFQPSRAEIPSTDIRVVPVTRGRKREEGKLRETPKSENAADVGAWMERVNSVCPGLDFSRLAMTERVQQMGREPNNLEVLLLAAAEIDKDDEDAKSRRTRRKTKRKGAYSKPGHSYKCRKVFGLEQKHKWCNQCRWKKSCIMVPS</sequence>
<organism evidence="2 3">
    <name type="scientific">Ramazzottius varieornatus</name>
    <name type="common">Water bear</name>
    <name type="synonym">Tardigrade</name>
    <dbReference type="NCBI Taxonomy" id="947166"/>
    <lineage>
        <taxon>Eukaryota</taxon>
        <taxon>Metazoa</taxon>
        <taxon>Ecdysozoa</taxon>
        <taxon>Tardigrada</taxon>
        <taxon>Eutardigrada</taxon>
        <taxon>Parachela</taxon>
        <taxon>Hypsibioidea</taxon>
        <taxon>Ramazzottiidae</taxon>
        <taxon>Ramazzottius</taxon>
    </lineage>
</organism>
<feature type="compositionally biased region" description="Polar residues" evidence="1">
    <location>
        <begin position="1"/>
        <end position="14"/>
    </location>
</feature>
<feature type="region of interest" description="Disordered" evidence="1">
    <location>
        <begin position="1"/>
        <end position="20"/>
    </location>
</feature>
<proteinExistence type="predicted"/>
<protein>
    <submittedName>
        <fullName evidence="2">Uncharacterized protein</fullName>
    </submittedName>
</protein>
<dbReference type="OrthoDB" id="5950721at2759"/>
<dbReference type="EMBL" id="BDGG01000002">
    <property type="protein sequence ID" value="GAU94416.1"/>
    <property type="molecule type" value="Genomic_DNA"/>
</dbReference>
<dbReference type="SMART" id="SM01366">
    <property type="entry name" value="c-clamp"/>
    <property type="match status" value="1"/>
</dbReference>
<name>A0A1D1UXP8_RAMVA</name>
<keyword evidence="3" id="KW-1185">Reference proteome</keyword>